<evidence type="ECO:0000313" key="2">
    <source>
        <dbReference type="Proteomes" id="UP000262172"/>
    </source>
</evidence>
<comment type="caution">
    <text evidence="1">The sequence shown here is derived from an EMBL/GenBank/DDBJ whole genome shotgun (WGS) entry which is preliminary data.</text>
</comment>
<accession>A0A371NTF2</accession>
<dbReference type="EMBL" id="QUAB01000041">
    <property type="protein sequence ID" value="REJ05573.1"/>
    <property type="molecule type" value="Genomic_DNA"/>
</dbReference>
<proteinExistence type="predicted"/>
<dbReference type="RefSeq" id="WP_116242196.1">
    <property type="nucleotide sequence ID" value="NZ_QUAB01000041.1"/>
</dbReference>
<dbReference type="OrthoDB" id="7186376at2"/>
<organism evidence="1 2">
    <name type="scientific">Microbacterium bovistercoris</name>
    <dbReference type="NCBI Taxonomy" id="2293570"/>
    <lineage>
        <taxon>Bacteria</taxon>
        <taxon>Bacillati</taxon>
        <taxon>Actinomycetota</taxon>
        <taxon>Actinomycetes</taxon>
        <taxon>Micrococcales</taxon>
        <taxon>Microbacteriaceae</taxon>
        <taxon>Microbacterium</taxon>
    </lineage>
</organism>
<dbReference type="AlphaFoldDB" id="A0A371NTF2"/>
<keyword evidence="2" id="KW-1185">Reference proteome</keyword>
<reference evidence="1 2" key="1">
    <citation type="submission" date="2018-08" db="EMBL/GenBank/DDBJ databases">
        <title>Isolation, diversity and antifungal activity of Actinobacteria from cow dung.</title>
        <authorList>
            <person name="Ling L."/>
        </authorList>
    </citation>
    <scope>NUCLEOTIDE SEQUENCE [LARGE SCALE GENOMIC DNA]</scope>
    <source>
        <strain evidence="1 2">NEAU-LLE</strain>
    </source>
</reference>
<name>A0A371NTF2_9MICO</name>
<evidence type="ECO:0000313" key="1">
    <source>
        <dbReference type="EMBL" id="REJ05573.1"/>
    </source>
</evidence>
<gene>
    <name evidence="1" type="ORF">DY023_10095</name>
</gene>
<dbReference type="Proteomes" id="UP000262172">
    <property type="component" value="Unassembled WGS sequence"/>
</dbReference>
<sequence length="135" mass="14412">MSRLEKLHGRWTGEEEVFATAWTPAGHAQASLHLAPGPGDALIIDYSETRADGAMAGHGVVLGDGWWWFDSYGFVPASPGTATWTDGELVLERSSERGRNVMVLASDGEVLTMRLAAASGDGELQPLVAGVYRRG</sequence>
<protein>
    <submittedName>
        <fullName evidence="1">DUF1579 domain-containing protein</fullName>
    </submittedName>
</protein>